<protein>
    <submittedName>
        <fullName evidence="2">Putative prophage protein</fullName>
    </submittedName>
</protein>
<proteinExistence type="predicted"/>
<dbReference type="RefSeq" id="WP_000520546.1">
    <property type="nucleotide sequence ID" value="NZ_AP026917.1"/>
</dbReference>
<keyword evidence="1" id="KW-0175">Coiled coil</keyword>
<name>A0A098ANP7_STREE</name>
<reference evidence="2" key="1">
    <citation type="submission" date="2014-04" db="EMBL/GenBank/DDBJ databases">
        <authorList>
            <person name="Croucher N."/>
        </authorList>
    </citation>
    <scope>NUCLEOTIDE SEQUENCE</scope>
    <source>
        <strain evidence="2">385385</strain>
    </source>
</reference>
<sequence>MGKTAVKRTGYSANTPKHYLINAGAIYKNLEWNATGGEGSKGQWEGELLGATAGGNKVTIEQNYRVIDIDGVFTPAVGQKILESQTAKLETNVKELTAENIRLSINGKIADSDGVDAPTGYKVISGKAKLENTDYIKNLGIVGTMSGTDDPIIIIIDNALCTSGLDFETKDNDEAVISMTFEAHANEGQVDDLSLPCRIYFPNIN</sequence>
<organism evidence="2">
    <name type="scientific">Streptococcus pneumoniae</name>
    <dbReference type="NCBI Taxonomy" id="1313"/>
    <lineage>
        <taxon>Bacteria</taxon>
        <taxon>Bacillati</taxon>
        <taxon>Bacillota</taxon>
        <taxon>Bacilli</taxon>
        <taxon>Lactobacillales</taxon>
        <taxon>Streptococcaceae</taxon>
        <taxon>Streptococcus</taxon>
    </lineage>
</organism>
<dbReference type="EMBL" id="WNHJ01000043">
    <property type="protein sequence ID" value="MTV63605.1"/>
    <property type="molecule type" value="Genomic_DNA"/>
</dbReference>
<evidence type="ECO:0000256" key="1">
    <source>
        <dbReference type="SAM" id="Coils"/>
    </source>
</evidence>
<feature type="coiled-coil region" evidence="1">
    <location>
        <begin position="79"/>
        <end position="106"/>
    </location>
</feature>
<evidence type="ECO:0000313" key="4">
    <source>
        <dbReference type="Proteomes" id="UP000474228"/>
    </source>
</evidence>
<gene>
    <name evidence="3" type="ORF">GM539_09455</name>
</gene>
<accession>A0A098ANP7</accession>
<evidence type="ECO:0000313" key="3">
    <source>
        <dbReference type="EMBL" id="MTV63605.1"/>
    </source>
</evidence>
<dbReference type="AlphaFoldDB" id="A0A098ANP7"/>
<reference evidence="3 4" key="3">
    <citation type="submission" date="2019-11" db="EMBL/GenBank/DDBJ databases">
        <title>Growth characteristics of pneumococcus vary with the chemical composition of the capsule and with environmental conditions.</title>
        <authorList>
            <person name="Tothpal A."/>
            <person name="Desobry K."/>
            <person name="Joshi S."/>
            <person name="Wyllie A.L."/>
            <person name="Weinberger D.M."/>
        </authorList>
    </citation>
    <scope>NUCLEOTIDE SEQUENCE [LARGE SCALE GENOMIC DNA]</scope>
    <source>
        <strain evidence="3">Pnumococcus22F</strain>
        <strain evidence="4">pnumococcus22F</strain>
    </source>
</reference>
<dbReference type="EMBL" id="LK020690">
    <property type="protein sequence ID" value="CDQ30166.1"/>
    <property type="molecule type" value="Genomic_DNA"/>
</dbReference>
<dbReference type="Proteomes" id="UP000474228">
    <property type="component" value="Unassembled WGS sequence"/>
</dbReference>
<reference evidence="2" key="2">
    <citation type="submission" date="2014-10" db="EMBL/GenBank/DDBJ databases">
        <title>Contrasting mechanisms driving short-term and long-term diversification of pneumococci.</title>
        <authorList>
            <person name="Croucher N.J."/>
            <person name="Coupland P.C."/>
            <person name="Stevenson A.E."/>
            <person name="Callendrello A."/>
            <person name="Bentley S.D."/>
            <person name="Hanage W.P."/>
        </authorList>
    </citation>
    <scope>NUCLEOTIDE SEQUENCE</scope>
    <source>
        <strain evidence="2">385385</strain>
    </source>
</reference>
<evidence type="ECO:0000313" key="2">
    <source>
        <dbReference type="EMBL" id="CDQ30166.1"/>
    </source>
</evidence>